<feature type="compositionally biased region" description="Polar residues" evidence="9">
    <location>
        <begin position="40"/>
        <end position="56"/>
    </location>
</feature>
<dbReference type="Proteomes" id="UP000663608">
    <property type="component" value="Chromosome"/>
</dbReference>
<dbReference type="EMBL" id="CP070872">
    <property type="protein sequence ID" value="QSE76246.1"/>
    <property type="molecule type" value="Genomic_DNA"/>
</dbReference>
<evidence type="ECO:0000256" key="3">
    <source>
        <dbReference type="ARBA" id="ARBA00022618"/>
    </source>
</evidence>
<dbReference type="InterPro" id="IPR026580">
    <property type="entry name" value="DivIB"/>
</dbReference>
<keyword evidence="4 8" id="KW-0812">Transmembrane</keyword>
<accession>A0AA45KFW5</accession>
<dbReference type="Pfam" id="PF03799">
    <property type="entry name" value="FtsQ_DivIB_C"/>
    <property type="match status" value="1"/>
</dbReference>
<feature type="compositionally biased region" description="Basic and acidic residues" evidence="9">
    <location>
        <begin position="14"/>
        <end position="34"/>
    </location>
</feature>
<feature type="domain" description="POTRA" evidence="10">
    <location>
        <begin position="137"/>
        <end position="208"/>
    </location>
</feature>
<dbReference type="PANTHER" id="PTHR37820:SF1">
    <property type="entry name" value="CELL DIVISION PROTEIN FTSQ"/>
    <property type="match status" value="1"/>
</dbReference>
<evidence type="ECO:0000256" key="7">
    <source>
        <dbReference type="ARBA" id="ARBA00023306"/>
    </source>
</evidence>
<feature type="region of interest" description="Disordered" evidence="9">
    <location>
        <begin position="350"/>
        <end position="376"/>
    </location>
</feature>
<evidence type="ECO:0000256" key="1">
    <source>
        <dbReference type="ARBA" id="ARBA00004370"/>
    </source>
</evidence>
<dbReference type="AlphaFoldDB" id="A0AA45KFW5"/>
<evidence type="ECO:0000256" key="2">
    <source>
        <dbReference type="ARBA" id="ARBA00022475"/>
    </source>
</evidence>
<dbReference type="InterPro" id="IPR050487">
    <property type="entry name" value="FtsQ_DivIB"/>
</dbReference>
<keyword evidence="3 8" id="KW-0132">Cell division</keyword>
<dbReference type="RefSeq" id="WP_205871704.1">
    <property type="nucleotide sequence ID" value="NZ_CP070872.1"/>
</dbReference>
<evidence type="ECO:0000259" key="10">
    <source>
        <dbReference type="PROSITE" id="PS51779"/>
    </source>
</evidence>
<feature type="transmembrane region" description="Helical" evidence="8">
    <location>
        <begin position="115"/>
        <end position="133"/>
    </location>
</feature>
<sequence length="376" mass="41843">MSENENKLTPWQEKNLEYQRRKAAEKKLEEEKNTPKKSRFTSPFQKKEASATTSETNEAESSDEALSEEEVTSAPSASQEEIIFSKLEQTAEEVEELRKPRRSFFAGSGQVFKKLWPAFVIALLVFLGAVYAVSPLSKIGSFTVSGNKSETPEQVAVASQLKTGDSIFSILRNKELIATKIEKEFPRIASVNITFRFPNHFEAVVTEYSNSAYVKRNDKDYIVLSNGYVIPTPVDTSKLEKLPVLQDFSDEQVKLFVKASEKLKPELRALMTTVTKTPTDATPDFIAIDMSDGNQVRVPLSQMSEKLPYYPSIAKQIEAPQVVDMEASIYTKPKEAYQAYLSQLSSSKAAASSAKEKKTTESSTDTTEASTTTASE</sequence>
<dbReference type="InterPro" id="IPR005548">
    <property type="entry name" value="Cell_div_FtsQ/DivIB_C"/>
</dbReference>
<dbReference type="KEGG" id="lti:JW886_07175"/>
<reference evidence="11 12" key="1">
    <citation type="submission" date="2021-02" db="EMBL/GenBank/DDBJ databases">
        <title>Complete genome sequence of Lactococcus lactis strain K_LL004.</title>
        <authorList>
            <person name="Kim H.B."/>
        </authorList>
    </citation>
    <scope>NUCLEOTIDE SEQUENCE [LARGE SCALE GENOMIC DNA]</scope>
    <source>
        <strain evidence="11 12">K_LL004</strain>
    </source>
</reference>
<dbReference type="InterPro" id="IPR013685">
    <property type="entry name" value="POTRA_FtsQ_type"/>
</dbReference>
<evidence type="ECO:0000313" key="11">
    <source>
        <dbReference type="EMBL" id="QSE76246.1"/>
    </source>
</evidence>
<keyword evidence="6 8" id="KW-0472">Membrane</keyword>
<dbReference type="Pfam" id="PF08478">
    <property type="entry name" value="POTRA_1"/>
    <property type="match status" value="1"/>
</dbReference>
<dbReference type="GO" id="GO:0032153">
    <property type="term" value="C:cell division site"/>
    <property type="evidence" value="ECO:0007669"/>
    <property type="project" value="UniProtKB-UniRule"/>
</dbReference>
<evidence type="ECO:0000256" key="8">
    <source>
        <dbReference type="HAMAP-Rule" id="MF_00912"/>
    </source>
</evidence>
<keyword evidence="2 8" id="KW-1003">Cell membrane</keyword>
<feature type="region of interest" description="Disordered" evidence="9">
    <location>
        <begin position="1"/>
        <end position="79"/>
    </location>
</feature>
<organism evidence="11 12">
    <name type="scientific">Lactococcus taiwanensis</name>
    <dbReference type="NCBI Taxonomy" id="1151742"/>
    <lineage>
        <taxon>Bacteria</taxon>
        <taxon>Bacillati</taxon>
        <taxon>Bacillota</taxon>
        <taxon>Bacilli</taxon>
        <taxon>Lactobacillales</taxon>
        <taxon>Streptococcaceae</taxon>
        <taxon>Lactococcus</taxon>
    </lineage>
</organism>
<evidence type="ECO:0000256" key="6">
    <source>
        <dbReference type="ARBA" id="ARBA00023136"/>
    </source>
</evidence>
<dbReference type="PROSITE" id="PS51779">
    <property type="entry name" value="POTRA"/>
    <property type="match status" value="1"/>
</dbReference>
<evidence type="ECO:0000256" key="4">
    <source>
        <dbReference type="ARBA" id="ARBA00022692"/>
    </source>
</evidence>
<dbReference type="GO" id="GO:0043093">
    <property type="term" value="P:FtsZ-dependent cytokinesis"/>
    <property type="evidence" value="ECO:0007669"/>
    <property type="project" value="UniProtKB-UniRule"/>
</dbReference>
<evidence type="ECO:0000256" key="5">
    <source>
        <dbReference type="ARBA" id="ARBA00022989"/>
    </source>
</evidence>
<dbReference type="PANTHER" id="PTHR37820">
    <property type="entry name" value="CELL DIVISION PROTEIN DIVIB"/>
    <property type="match status" value="1"/>
</dbReference>
<dbReference type="GO" id="GO:0005886">
    <property type="term" value="C:plasma membrane"/>
    <property type="evidence" value="ECO:0007669"/>
    <property type="project" value="UniProtKB-SubCell"/>
</dbReference>
<feature type="compositionally biased region" description="Acidic residues" evidence="9">
    <location>
        <begin position="57"/>
        <end position="71"/>
    </location>
</feature>
<keyword evidence="5 8" id="KW-1133">Transmembrane helix</keyword>
<evidence type="ECO:0000313" key="12">
    <source>
        <dbReference type="Proteomes" id="UP000663608"/>
    </source>
</evidence>
<dbReference type="HAMAP" id="MF_00912">
    <property type="entry name" value="DivIB"/>
    <property type="match status" value="1"/>
</dbReference>
<comment type="similarity">
    <text evidence="8">Belongs to the FtsQ/DivIB family. DivIB subfamily.</text>
</comment>
<proteinExistence type="inferred from homology"/>
<protein>
    <recommendedName>
        <fullName evidence="8">Cell division protein DivIB</fullName>
    </recommendedName>
</protein>
<gene>
    <name evidence="8" type="primary">divIB</name>
    <name evidence="11" type="ORF">JW886_07175</name>
</gene>
<dbReference type="Gene3D" id="3.40.50.10960">
    <property type="match status" value="1"/>
</dbReference>
<comment type="function">
    <text evidence="8">Cell division protein that may be involved in stabilizing or promoting the assembly of the division complex.</text>
</comment>
<keyword evidence="7 8" id="KW-0131">Cell cycle</keyword>
<evidence type="ECO:0000256" key="9">
    <source>
        <dbReference type="SAM" id="MobiDB-lite"/>
    </source>
</evidence>
<dbReference type="InterPro" id="IPR034746">
    <property type="entry name" value="POTRA"/>
</dbReference>
<feature type="compositionally biased region" description="Low complexity" evidence="9">
    <location>
        <begin position="361"/>
        <end position="376"/>
    </location>
</feature>
<keyword evidence="12" id="KW-1185">Reference proteome</keyword>
<name>A0AA45KFW5_9LACT</name>
<comment type="subcellular location">
    <subcellularLocation>
        <location evidence="8">Cell membrane</location>
        <topology evidence="8">Single-pass type II membrane protein</topology>
    </subcellularLocation>
    <subcellularLocation>
        <location evidence="1">Membrane</location>
    </subcellularLocation>
    <text evidence="8">Localizes to the division septum.</text>
</comment>